<accession>A0AA37HP79</accession>
<feature type="transmembrane region" description="Helical" evidence="2">
    <location>
        <begin position="40"/>
        <end position="59"/>
    </location>
</feature>
<sequence>MSLAASPDEGLSFDPFGEKLETPHTGGLPAAPRDGAGHRAVAAVFWTLALLLVGCRVYLSDYPVAQTVASVGEAVRTHLAAAF</sequence>
<protein>
    <submittedName>
        <fullName evidence="3">Uncharacterized protein</fullName>
    </submittedName>
</protein>
<name>A0AA37HP79_9HYPH</name>
<evidence type="ECO:0000256" key="2">
    <source>
        <dbReference type="SAM" id="Phobius"/>
    </source>
</evidence>
<evidence type="ECO:0000313" key="4">
    <source>
        <dbReference type="Proteomes" id="UP001055108"/>
    </source>
</evidence>
<dbReference type="Proteomes" id="UP001055108">
    <property type="component" value="Unassembled WGS sequence"/>
</dbReference>
<keyword evidence="4" id="KW-1185">Reference proteome</keyword>
<keyword evidence="2" id="KW-0472">Membrane</keyword>
<dbReference type="EMBL" id="BPQM01000053">
    <property type="protein sequence ID" value="GJD79134.1"/>
    <property type="molecule type" value="Genomic_DNA"/>
</dbReference>
<gene>
    <name evidence="3" type="ORF">NBEOAGPD_2355</name>
</gene>
<organism evidence="3 4">
    <name type="scientific">Methylobacterium gregans</name>
    <dbReference type="NCBI Taxonomy" id="374424"/>
    <lineage>
        <taxon>Bacteria</taxon>
        <taxon>Pseudomonadati</taxon>
        <taxon>Pseudomonadota</taxon>
        <taxon>Alphaproteobacteria</taxon>
        <taxon>Hyphomicrobiales</taxon>
        <taxon>Methylobacteriaceae</taxon>
        <taxon>Methylobacterium</taxon>
    </lineage>
</organism>
<dbReference type="RefSeq" id="WP_378992314.1">
    <property type="nucleotide sequence ID" value="NZ_JBHSWO010000001.1"/>
</dbReference>
<feature type="region of interest" description="Disordered" evidence="1">
    <location>
        <begin position="1"/>
        <end position="32"/>
    </location>
</feature>
<comment type="caution">
    <text evidence="3">The sequence shown here is derived from an EMBL/GenBank/DDBJ whole genome shotgun (WGS) entry which is preliminary data.</text>
</comment>
<keyword evidence="2" id="KW-0812">Transmembrane</keyword>
<proteinExistence type="predicted"/>
<dbReference type="AlphaFoldDB" id="A0AA37HP79"/>
<reference evidence="3" key="2">
    <citation type="submission" date="2021-08" db="EMBL/GenBank/DDBJ databases">
        <authorList>
            <person name="Tani A."/>
            <person name="Ola A."/>
            <person name="Ogura Y."/>
            <person name="Katsura K."/>
            <person name="Hayashi T."/>
        </authorList>
    </citation>
    <scope>NUCLEOTIDE SEQUENCE</scope>
    <source>
        <strain evidence="3">NBRC 103626</strain>
    </source>
</reference>
<evidence type="ECO:0000256" key="1">
    <source>
        <dbReference type="SAM" id="MobiDB-lite"/>
    </source>
</evidence>
<reference evidence="3" key="1">
    <citation type="journal article" date="2016" name="Front. Microbiol.">
        <title>Genome Sequence of the Piezophilic, Mesophilic Sulfate-Reducing Bacterium Desulfovibrio indicus J2T.</title>
        <authorList>
            <person name="Cao J."/>
            <person name="Maignien L."/>
            <person name="Shao Z."/>
            <person name="Alain K."/>
            <person name="Jebbar M."/>
        </authorList>
    </citation>
    <scope>NUCLEOTIDE SEQUENCE</scope>
    <source>
        <strain evidence="3">NBRC 103626</strain>
    </source>
</reference>
<keyword evidence="2" id="KW-1133">Transmembrane helix</keyword>
<evidence type="ECO:0000313" key="3">
    <source>
        <dbReference type="EMBL" id="GJD79134.1"/>
    </source>
</evidence>